<protein>
    <submittedName>
        <fullName evidence="12">Transient receptor potential cation channel subfamily M member 8</fullName>
    </submittedName>
</protein>
<feature type="domain" description="TRPM-like" evidence="11">
    <location>
        <begin position="474"/>
        <end position="632"/>
    </location>
</feature>
<keyword evidence="13" id="KW-1185">Reference proteome</keyword>
<keyword evidence="6 8" id="KW-0472">Membrane</keyword>
<feature type="transmembrane region" description="Helical" evidence="8">
    <location>
        <begin position="797"/>
        <end position="814"/>
    </location>
</feature>
<evidence type="ECO:0000313" key="12">
    <source>
        <dbReference type="Ensembl" id="ENSLACP00000016045.1"/>
    </source>
</evidence>
<dbReference type="InterPro" id="IPR057366">
    <property type="entry name" value="TRPM-like"/>
</dbReference>
<keyword evidence="3 8" id="KW-0812">Transmembrane</keyword>
<comment type="subcellular location">
    <subcellularLocation>
        <location evidence="1">Membrane</location>
        <topology evidence="1">Multi-pass membrane protein</topology>
    </subcellularLocation>
</comment>
<evidence type="ECO:0000259" key="9">
    <source>
        <dbReference type="Pfam" id="PF00520"/>
    </source>
</evidence>
<evidence type="ECO:0000256" key="6">
    <source>
        <dbReference type="ARBA" id="ARBA00023136"/>
    </source>
</evidence>
<evidence type="ECO:0000256" key="5">
    <source>
        <dbReference type="ARBA" id="ARBA00023065"/>
    </source>
</evidence>
<dbReference type="EMBL" id="AFYH01100106">
    <property type="status" value="NOT_ANNOTATED_CDS"/>
    <property type="molecule type" value="Genomic_DNA"/>
</dbReference>
<proteinExistence type="predicted"/>
<keyword evidence="4 8" id="KW-1133">Transmembrane helix</keyword>
<dbReference type="EMBL" id="AFYH01100103">
    <property type="status" value="NOT_ANNOTATED_CDS"/>
    <property type="molecule type" value="Genomic_DNA"/>
</dbReference>
<evidence type="ECO:0000259" key="10">
    <source>
        <dbReference type="Pfam" id="PF18139"/>
    </source>
</evidence>
<feature type="domain" description="Ion transport" evidence="9">
    <location>
        <begin position="705"/>
        <end position="955"/>
    </location>
</feature>
<dbReference type="eggNOG" id="KOG3614">
    <property type="taxonomic scope" value="Eukaryota"/>
</dbReference>
<dbReference type="EMBL" id="AFYH01100104">
    <property type="status" value="NOT_ANNOTATED_CDS"/>
    <property type="molecule type" value="Genomic_DNA"/>
</dbReference>
<dbReference type="GO" id="GO:0005886">
    <property type="term" value="C:plasma membrane"/>
    <property type="evidence" value="ECO:0007669"/>
    <property type="project" value="TreeGrafter"/>
</dbReference>
<dbReference type="PANTHER" id="PTHR13800">
    <property type="entry name" value="TRANSIENT RECEPTOR POTENTIAL CATION CHANNEL, SUBFAMILY M, MEMBER 6"/>
    <property type="match status" value="1"/>
</dbReference>
<dbReference type="EMBL" id="AFYH01100107">
    <property type="status" value="NOT_ANNOTATED_CDS"/>
    <property type="molecule type" value="Genomic_DNA"/>
</dbReference>
<reference evidence="13" key="1">
    <citation type="submission" date="2011-08" db="EMBL/GenBank/DDBJ databases">
        <title>The draft genome of Latimeria chalumnae.</title>
        <authorList>
            <person name="Di Palma F."/>
            <person name="Alfoldi J."/>
            <person name="Johnson J."/>
            <person name="Berlin A."/>
            <person name="Gnerre S."/>
            <person name="Jaffe D."/>
            <person name="MacCallum I."/>
            <person name="Young S."/>
            <person name="Walker B.J."/>
            <person name="Lander E."/>
            <person name="Lindblad-Toh K."/>
        </authorList>
    </citation>
    <scope>NUCLEOTIDE SEQUENCE [LARGE SCALE GENOMIC DNA]</scope>
    <source>
        <strain evidence="13">Wild caught</strain>
    </source>
</reference>
<feature type="transmembrane region" description="Helical" evidence="8">
    <location>
        <begin position="695"/>
        <end position="723"/>
    </location>
</feature>
<evidence type="ECO:0000256" key="4">
    <source>
        <dbReference type="ARBA" id="ARBA00022989"/>
    </source>
</evidence>
<reference evidence="12" key="3">
    <citation type="submission" date="2025-09" db="UniProtKB">
        <authorList>
            <consortium name="Ensembl"/>
        </authorList>
    </citation>
    <scope>IDENTIFICATION</scope>
</reference>
<dbReference type="Proteomes" id="UP000008672">
    <property type="component" value="Unassembled WGS sequence"/>
</dbReference>
<gene>
    <name evidence="12" type="primary">TRPM8</name>
</gene>
<dbReference type="Bgee" id="ENSLACG00000014130">
    <property type="expression patterns" value="Expressed in pectoral fin"/>
</dbReference>
<dbReference type="EMBL" id="AFYH01100102">
    <property type="status" value="NOT_ANNOTATED_CDS"/>
    <property type="molecule type" value="Genomic_DNA"/>
</dbReference>
<dbReference type="HOGENOM" id="CLU_001390_0_0_1"/>
<dbReference type="InterPro" id="IPR041491">
    <property type="entry name" value="TRPM_SLOG"/>
</dbReference>
<dbReference type="PANTHER" id="PTHR13800:SF9">
    <property type="entry name" value="TRANSIENT RECEPTOR POTENTIAL CATION CHANNEL SUBFAMILY M MEMBER 8"/>
    <property type="match status" value="1"/>
</dbReference>
<dbReference type="STRING" id="7897.ENSLACP00000016045"/>
<keyword evidence="2" id="KW-0813">Transport</keyword>
<feature type="domain" description="TRPM SLOG" evidence="10">
    <location>
        <begin position="77"/>
        <end position="346"/>
    </location>
</feature>
<feature type="transmembrane region" description="Helical" evidence="8">
    <location>
        <begin position="834"/>
        <end position="851"/>
    </location>
</feature>
<dbReference type="AlphaFoldDB" id="H3B2C4"/>
<accession>H3B2C4</accession>
<dbReference type="GO" id="GO:0099604">
    <property type="term" value="F:ligand-gated calcium channel activity"/>
    <property type="evidence" value="ECO:0007669"/>
    <property type="project" value="TreeGrafter"/>
</dbReference>
<feature type="transmembrane region" description="Helical" evidence="8">
    <location>
        <begin position="655"/>
        <end position="674"/>
    </location>
</feature>
<evidence type="ECO:0000256" key="7">
    <source>
        <dbReference type="ARBA" id="ARBA00023303"/>
    </source>
</evidence>
<feature type="transmembrane region" description="Helical" evidence="8">
    <location>
        <begin position="980"/>
        <end position="999"/>
    </location>
</feature>
<reference evidence="12" key="2">
    <citation type="submission" date="2025-08" db="UniProtKB">
        <authorList>
            <consortium name="Ensembl"/>
        </authorList>
    </citation>
    <scope>IDENTIFICATION</scope>
</reference>
<feature type="transmembrane region" description="Helical" evidence="8">
    <location>
        <begin position="764"/>
        <end position="785"/>
    </location>
</feature>
<dbReference type="EMBL" id="AFYH01100105">
    <property type="status" value="NOT_ANNOTATED_CDS"/>
    <property type="molecule type" value="Genomic_DNA"/>
</dbReference>
<dbReference type="OMA" id="VAYHANM"/>
<dbReference type="FunCoup" id="H3B2C4">
    <property type="interactions" value="393"/>
</dbReference>
<evidence type="ECO:0000313" key="13">
    <source>
        <dbReference type="Proteomes" id="UP000008672"/>
    </source>
</evidence>
<feature type="transmembrane region" description="Helical" evidence="8">
    <location>
        <begin position="927"/>
        <end position="953"/>
    </location>
</feature>
<evidence type="ECO:0000256" key="3">
    <source>
        <dbReference type="ARBA" id="ARBA00022692"/>
    </source>
</evidence>
<name>H3B2C4_LATCH</name>
<keyword evidence="5" id="KW-0406">Ion transport</keyword>
<dbReference type="Pfam" id="PF00520">
    <property type="entry name" value="Ion_trans"/>
    <property type="match status" value="1"/>
</dbReference>
<evidence type="ECO:0000256" key="1">
    <source>
        <dbReference type="ARBA" id="ARBA00004141"/>
    </source>
</evidence>
<evidence type="ECO:0000256" key="2">
    <source>
        <dbReference type="ARBA" id="ARBA00022448"/>
    </source>
</evidence>
<organism evidence="12 13">
    <name type="scientific">Latimeria chalumnae</name>
    <name type="common">Coelacanth</name>
    <dbReference type="NCBI Taxonomy" id="7897"/>
    <lineage>
        <taxon>Eukaryota</taxon>
        <taxon>Metazoa</taxon>
        <taxon>Chordata</taxon>
        <taxon>Craniata</taxon>
        <taxon>Vertebrata</taxon>
        <taxon>Euteleostomi</taxon>
        <taxon>Coelacanthiformes</taxon>
        <taxon>Coelacanthidae</taxon>
        <taxon>Latimeria</taxon>
    </lineage>
</organism>
<sequence length="1044" mass="120606">LCKFIEENFKKRKCVYFLPDPQKGEGMCKCGYLKSSHNELCEGEQDTEKWTSQKHTVQVPTDAYGDVVFDELGQRGKYVRLASDTNPEILYELMTKYWRLKTPNLIISVTGGAKNLPLKAPMRKIFSRLIYIARSQGAWIFTAGTNHGVMRHIGEVVRDHTLSKNSEEKIVTIGIAAWGMIHNRESLIRKPETQGYYTAHYVLDKENRGSQYCLDNNHSHLILVDNGSHAHYTVEQKIRTNLETYISENVTTGSDGAKIPIICFAQEGGKGTLQSIHHAVKSNIPCVIVRGTGRVADVIASFVGEDATEISSSTMKEKIEKYLYPLFMKLSEKDKQTWTHWFEEVLEKPHLLTVINMEDANDEIVTEAISLALFKEFSEGDNLGKRTWHSQMKILLEWNQAELARKELFQVGQEWQLSDLKDLMYTALIKNKPDFVRLFLENGFGLKRFASPTTLTKLYTKHFRGQDSFKLHKAKKSSDDSLLEMVWKMIKHFQSVESKLQENSQWLFDMSLKEASLVSRHPIQTLFLWAVLQKKKELSFAIWEKIGGCTMAALGAAKILRKLAQKEEDDNISEELKSFADDYETCAIDVFAESYNDDEEMATKLLVQPCDFWDNSSCLVLAAHGNAKQFVAITPVQTFLSKKWHGEISEETRTWKILLCMLFFPLIFCGLITFSKEPAMKERKTLLPAQRYFTAFFTSPFVIFCWNVLSYLAFLLLFAYVLLVDYQLIPSWPEYLLYFWVFTLFCEEIRQGIMNKISNYLDDFWNMMDVMALVWFMVALLYRLIPSTMYTPYVGKVFFCIDYIIFTLRLIHIFTANRYIGPKIIMVQKMMIDVFFFLFLFAVWMIAYGVAKQGMMRHNEHRLDQLLRSVVYEPYLTLFGEIPQDTKKTGFDSDACSMYGNESKPLCVAVDKENVPAFPKWLPTILLCVYLLITNILLVNLLIAIFGFTIGVIQDNTDKFWKFQRFSLIEEYCHRLPVPFPFVLVAYIYVLIKGIIGLLDKDKNQGPSTCCKGHENDKILLWESVMKENYLVKKNKKPVDASEK</sequence>
<keyword evidence="7" id="KW-0407">Ion channel</keyword>
<dbReference type="Pfam" id="PF25508">
    <property type="entry name" value="TRPM2"/>
    <property type="match status" value="1"/>
</dbReference>
<dbReference type="InterPro" id="IPR050927">
    <property type="entry name" value="TRPM"/>
</dbReference>
<dbReference type="Pfam" id="PF18139">
    <property type="entry name" value="LSDAT_euk"/>
    <property type="match status" value="1"/>
</dbReference>
<dbReference type="InParanoid" id="H3B2C4"/>
<dbReference type="Ensembl" id="ENSLACT00000016156.1">
    <property type="protein sequence ID" value="ENSLACP00000016045.1"/>
    <property type="gene ID" value="ENSLACG00000014130.1"/>
</dbReference>
<evidence type="ECO:0000259" key="11">
    <source>
        <dbReference type="Pfam" id="PF25508"/>
    </source>
</evidence>
<dbReference type="InterPro" id="IPR005821">
    <property type="entry name" value="Ion_trans_dom"/>
</dbReference>
<evidence type="ECO:0000256" key="8">
    <source>
        <dbReference type="SAM" id="Phobius"/>
    </source>
</evidence>
<dbReference type="GeneTree" id="ENSGT00940000160270"/>